<reference evidence="2 3" key="1">
    <citation type="submission" date="2014-02" db="EMBL/GenBank/DDBJ databases">
        <title>The small core and large imbalanced accessory genome model reveals a collaborative survival strategy of Sorangium cellulosum strains in nature.</title>
        <authorList>
            <person name="Han K."/>
            <person name="Peng R."/>
            <person name="Blom J."/>
            <person name="Li Y.-Z."/>
        </authorList>
    </citation>
    <scope>NUCLEOTIDE SEQUENCE [LARGE SCALE GENOMIC DNA]</scope>
    <source>
        <strain evidence="2 3">So0157-18</strain>
    </source>
</reference>
<feature type="domain" description="Cobalamin-independent methionine synthase MetE C-terminal/archaeal" evidence="1">
    <location>
        <begin position="176"/>
        <end position="352"/>
    </location>
</feature>
<dbReference type="AlphaFoldDB" id="A0A150Q2G4"/>
<proteinExistence type="predicted"/>
<comment type="caution">
    <text evidence="2">The sequence shown here is derived from an EMBL/GenBank/DDBJ whole genome shotgun (WGS) entry which is preliminary data.</text>
</comment>
<dbReference type="Gene3D" id="3.20.20.210">
    <property type="match status" value="1"/>
</dbReference>
<accession>A0A150Q2G4</accession>
<sequence length="385" mass="43119">MRRSEDRILTTHVGSIARPAAMLEMASQRIGPPKDPAAYARLLRRSVADVVSRQAAAGIDIVNDGEYGKSSWANYVLDRVSGFELRPGGKSPRDWLGRDKDRFKEVVDLEFKDNPGTLMQHVCTSALRYRPGDVQRDVDNLKVALAGVSVAEGFLTVVAPGSAVFNGLNEFYGSEREYIFALAEALREEYLAISKAGLVVQVDDAVLANMYDHLVQQSPQAYRTWAELRVEALNHALRDIPEDRVRYHVCFGSWHLPHMSDAPLEDIVDLILRVRAGAYSIEAANPRHEHEWRVWQKVKLPPEKILIPGVITHHITTVEHPRVVADRIVRFANIVGRENVIAGSDCGFAQADHIQRVHPTVMWAKFESLAQGARLATEELWGRKA</sequence>
<dbReference type="SUPFAM" id="SSF51726">
    <property type="entry name" value="UROD/MetE-like"/>
    <property type="match status" value="1"/>
</dbReference>
<dbReference type="CDD" id="cd03311">
    <property type="entry name" value="CIMS_C_terminal_like"/>
    <property type="match status" value="1"/>
</dbReference>
<dbReference type="EMBL" id="JELX01000728">
    <property type="protein sequence ID" value="KYF62207.1"/>
    <property type="molecule type" value="Genomic_DNA"/>
</dbReference>
<dbReference type="Pfam" id="PF01717">
    <property type="entry name" value="Meth_synt_2"/>
    <property type="match status" value="1"/>
</dbReference>
<dbReference type="PANTHER" id="PTHR43844">
    <property type="entry name" value="METHIONINE SYNTHASE"/>
    <property type="match status" value="1"/>
</dbReference>
<gene>
    <name evidence="2" type="ORF">BE04_18105</name>
</gene>
<evidence type="ECO:0000313" key="3">
    <source>
        <dbReference type="Proteomes" id="UP000075604"/>
    </source>
</evidence>
<organism evidence="2 3">
    <name type="scientific">Sorangium cellulosum</name>
    <name type="common">Polyangium cellulosum</name>
    <dbReference type="NCBI Taxonomy" id="56"/>
    <lineage>
        <taxon>Bacteria</taxon>
        <taxon>Pseudomonadati</taxon>
        <taxon>Myxococcota</taxon>
        <taxon>Polyangia</taxon>
        <taxon>Polyangiales</taxon>
        <taxon>Polyangiaceae</taxon>
        <taxon>Sorangium</taxon>
    </lineage>
</organism>
<dbReference type="PANTHER" id="PTHR43844:SF2">
    <property type="entry name" value="SYNTHASE, VITAMIN-B12 INDEPENDENT, PUTATIVE (AFU_ORTHOLOGUE AFUA_3G12060)-RELATED"/>
    <property type="match status" value="1"/>
</dbReference>
<dbReference type="Proteomes" id="UP000075604">
    <property type="component" value="Unassembled WGS sequence"/>
</dbReference>
<evidence type="ECO:0000313" key="2">
    <source>
        <dbReference type="EMBL" id="KYF62207.1"/>
    </source>
</evidence>
<dbReference type="GO" id="GO:0008270">
    <property type="term" value="F:zinc ion binding"/>
    <property type="evidence" value="ECO:0007669"/>
    <property type="project" value="InterPro"/>
</dbReference>
<dbReference type="GO" id="GO:0009086">
    <property type="term" value="P:methionine biosynthetic process"/>
    <property type="evidence" value="ECO:0007669"/>
    <property type="project" value="InterPro"/>
</dbReference>
<name>A0A150Q2G4_SORCE</name>
<protein>
    <recommendedName>
        <fullName evidence="1">Cobalamin-independent methionine synthase MetE C-terminal/archaeal domain-containing protein</fullName>
    </recommendedName>
</protein>
<dbReference type="InterPro" id="IPR038071">
    <property type="entry name" value="UROD/MetE-like_sf"/>
</dbReference>
<dbReference type="InterPro" id="IPR002629">
    <property type="entry name" value="Met_Synth_C/arc"/>
</dbReference>
<evidence type="ECO:0000259" key="1">
    <source>
        <dbReference type="Pfam" id="PF01717"/>
    </source>
</evidence>
<dbReference type="GO" id="GO:0003871">
    <property type="term" value="F:5-methyltetrahydropteroyltriglutamate-homocysteine S-methyltransferase activity"/>
    <property type="evidence" value="ECO:0007669"/>
    <property type="project" value="InterPro"/>
</dbReference>